<dbReference type="InterPro" id="IPR027417">
    <property type="entry name" value="P-loop_NTPase"/>
</dbReference>
<feature type="transmembrane region" description="Helical" evidence="8">
    <location>
        <begin position="12"/>
        <end position="37"/>
    </location>
</feature>
<dbReference type="PANTHER" id="PTHR43394:SF1">
    <property type="entry name" value="ATP-BINDING CASSETTE SUB-FAMILY B MEMBER 10, MITOCHONDRIAL"/>
    <property type="match status" value="1"/>
</dbReference>
<dbReference type="Gene3D" id="1.20.1560.10">
    <property type="entry name" value="ABC transporter type 1, transmembrane domain"/>
    <property type="match status" value="1"/>
</dbReference>
<keyword evidence="7 8" id="KW-0472">Membrane</keyword>
<keyword evidence="3 8" id="KW-0812">Transmembrane</keyword>
<dbReference type="SUPFAM" id="SSF90123">
    <property type="entry name" value="ABC transporter transmembrane region"/>
    <property type="match status" value="1"/>
</dbReference>
<evidence type="ECO:0000313" key="12">
    <source>
        <dbReference type="Proteomes" id="UP000318927"/>
    </source>
</evidence>
<dbReference type="AlphaFoldDB" id="A0A5B8J7D7"/>
<feature type="transmembrane region" description="Helical" evidence="8">
    <location>
        <begin position="57"/>
        <end position="77"/>
    </location>
</feature>
<dbReference type="InterPro" id="IPR036640">
    <property type="entry name" value="ABC1_TM_sf"/>
</dbReference>
<dbReference type="GO" id="GO:0005524">
    <property type="term" value="F:ATP binding"/>
    <property type="evidence" value="ECO:0007669"/>
    <property type="project" value="UniProtKB-KW"/>
</dbReference>
<dbReference type="OrthoDB" id="397513at2"/>
<protein>
    <submittedName>
        <fullName evidence="11">ABC transporter ATP-binding protein</fullName>
    </submittedName>
</protein>
<dbReference type="InterPro" id="IPR003593">
    <property type="entry name" value="AAA+_ATPase"/>
</dbReference>
<feature type="domain" description="ABC transporter" evidence="9">
    <location>
        <begin position="331"/>
        <end position="519"/>
    </location>
</feature>
<dbReference type="GO" id="GO:0005886">
    <property type="term" value="C:plasma membrane"/>
    <property type="evidence" value="ECO:0007669"/>
    <property type="project" value="UniProtKB-SubCell"/>
</dbReference>
<dbReference type="InterPro" id="IPR039421">
    <property type="entry name" value="Type_1_exporter"/>
</dbReference>
<keyword evidence="12" id="KW-1185">Reference proteome</keyword>
<keyword evidence="4" id="KW-0547">Nucleotide-binding</keyword>
<dbReference type="InterPro" id="IPR003439">
    <property type="entry name" value="ABC_transporter-like_ATP-bd"/>
</dbReference>
<dbReference type="Pfam" id="PF00005">
    <property type="entry name" value="ABC_tran"/>
    <property type="match status" value="1"/>
</dbReference>
<comment type="subcellular location">
    <subcellularLocation>
        <location evidence="1">Cell membrane</location>
        <topology evidence="1">Multi-pass membrane protein</topology>
    </subcellularLocation>
</comment>
<evidence type="ECO:0000256" key="2">
    <source>
        <dbReference type="ARBA" id="ARBA00005417"/>
    </source>
</evidence>
<keyword evidence="6 8" id="KW-1133">Transmembrane helix</keyword>
<dbReference type="SUPFAM" id="SSF52540">
    <property type="entry name" value="P-loop containing nucleoside triphosphate hydrolases"/>
    <property type="match status" value="1"/>
</dbReference>
<reference evidence="11 12" key="1">
    <citation type="journal article" date="2019" name="Microbiol. Resour. Announc.">
        <title>Complete Genome Sequences of Three Mycoplasma anserisalpingitis (Mycoplasma sp. 1220) Strains.</title>
        <authorList>
            <person name="Grozner D."/>
            <person name="Forro B."/>
            <person name="Kovacs A.B."/>
            <person name="Marton S."/>
            <person name="Banyai K."/>
            <person name="Kreizinger Z."/>
            <person name="Sulyok K.M."/>
            <person name="Gyuranecz M."/>
        </authorList>
    </citation>
    <scope>NUCLEOTIDE SEQUENCE [LARGE SCALE GENOMIC DNA]</scope>
    <source>
        <strain evidence="11 12">ATCC:BAA-2147</strain>
    </source>
</reference>
<evidence type="ECO:0000256" key="7">
    <source>
        <dbReference type="ARBA" id="ARBA00023136"/>
    </source>
</evidence>
<keyword evidence="5 11" id="KW-0067">ATP-binding</keyword>
<dbReference type="GO" id="GO:0015421">
    <property type="term" value="F:ABC-type oligopeptide transporter activity"/>
    <property type="evidence" value="ECO:0007669"/>
    <property type="project" value="TreeGrafter"/>
</dbReference>
<comment type="similarity">
    <text evidence="2">Belongs to the ABC transporter superfamily.</text>
</comment>
<dbReference type="CDD" id="cd03228">
    <property type="entry name" value="ABCC_MRP_Like"/>
    <property type="match status" value="1"/>
</dbReference>
<evidence type="ECO:0000256" key="4">
    <source>
        <dbReference type="ARBA" id="ARBA00022741"/>
    </source>
</evidence>
<dbReference type="SMART" id="SM00382">
    <property type="entry name" value="AAA"/>
    <property type="match status" value="1"/>
</dbReference>
<feature type="transmembrane region" description="Helical" evidence="8">
    <location>
        <begin position="242"/>
        <end position="265"/>
    </location>
</feature>
<sequence>MEKSMKLKKYLFLNWKLSLFTILIVPIFSIINVIILWLTTTLLKDITGNSASDINSLIIKIAVFAGFSIISLLFLIVQQKCYLLIIFRGHYHLRRDIYAQIAKAHPRYIKNADKEQILNTLENDCHTIAQMLILPAAFLSGFLEVAGILILYSFLSWELLLIFLGVTVVKIVKDLFIYSFYSPFTKKDSEIKNTIISKVNRFLSVYNLIIFSNKKEYFVNKFITKITPVYNSYNKNLNNKTVVSYIANLLDLVIEVSVFIGAFFLYRSGKIGIELLILSIVHFATLAMRLSFTVQVFGGYFQLISLWNKVKKFLSTFKVPNNLSFKKFEKIELKNINLSFDDKKVFENFNLTINKGDKVLLLGKSGCGKSTLAKLMLNLYDNFEGDILVNDTKVEKNDSLSSLFNYCSVESKNTLNVNLSENQSRSKELQELFNVNFINDQIEENKNYSTGEQQRINLLNSFYVDKEIMILDESLSNLDKKNRDEIMNKLFKLDKTIIMISHHIEKDDYSMFTKVVDFNKK</sequence>
<dbReference type="PANTHER" id="PTHR43394">
    <property type="entry name" value="ATP-DEPENDENT PERMEASE MDL1, MITOCHONDRIAL"/>
    <property type="match status" value="1"/>
</dbReference>
<evidence type="ECO:0000256" key="3">
    <source>
        <dbReference type="ARBA" id="ARBA00022692"/>
    </source>
</evidence>
<evidence type="ECO:0000256" key="8">
    <source>
        <dbReference type="SAM" id="Phobius"/>
    </source>
</evidence>
<proteinExistence type="inferred from homology"/>
<gene>
    <name evidence="11" type="ORF">FRW55_02825</name>
</gene>
<evidence type="ECO:0000259" key="10">
    <source>
        <dbReference type="PROSITE" id="PS50929"/>
    </source>
</evidence>
<evidence type="ECO:0000256" key="6">
    <source>
        <dbReference type="ARBA" id="ARBA00022989"/>
    </source>
</evidence>
<dbReference type="KEGG" id="mans:FRW55_02825"/>
<dbReference type="Pfam" id="PF00664">
    <property type="entry name" value="ABC_membrane"/>
    <property type="match status" value="1"/>
</dbReference>
<evidence type="ECO:0000313" key="11">
    <source>
        <dbReference type="EMBL" id="QDY87076.1"/>
    </source>
</evidence>
<dbReference type="GO" id="GO:0016887">
    <property type="term" value="F:ATP hydrolysis activity"/>
    <property type="evidence" value="ECO:0007669"/>
    <property type="project" value="InterPro"/>
</dbReference>
<evidence type="ECO:0000256" key="1">
    <source>
        <dbReference type="ARBA" id="ARBA00004651"/>
    </source>
</evidence>
<feature type="transmembrane region" description="Helical" evidence="8">
    <location>
        <begin position="132"/>
        <end position="154"/>
    </location>
</feature>
<dbReference type="InterPro" id="IPR011527">
    <property type="entry name" value="ABC1_TM_dom"/>
</dbReference>
<feature type="transmembrane region" description="Helical" evidence="8">
    <location>
        <begin position="160"/>
        <end position="181"/>
    </location>
</feature>
<organism evidence="11 12">
    <name type="scientific">Mycoplasma anserisalpingitidis</name>
    <dbReference type="NCBI Taxonomy" id="519450"/>
    <lineage>
        <taxon>Bacteria</taxon>
        <taxon>Bacillati</taxon>
        <taxon>Mycoplasmatota</taxon>
        <taxon>Mollicutes</taxon>
        <taxon>Mycoplasmataceae</taxon>
        <taxon>Mycoplasma</taxon>
    </lineage>
</organism>
<accession>A0A5B8J7D7</accession>
<dbReference type="PROSITE" id="PS50929">
    <property type="entry name" value="ABC_TM1F"/>
    <property type="match status" value="1"/>
</dbReference>
<dbReference type="EMBL" id="CP042295">
    <property type="protein sequence ID" value="QDY87076.1"/>
    <property type="molecule type" value="Genomic_DNA"/>
</dbReference>
<evidence type="ECO:0000259" key="9">
    <source>
        <dbReference type="PROSITE" id="PS50893"/>
    </source>
</evidence>
<dbReference type="Proteomes" id="UP000318927">
    <property type="component" value="Chromosome"/>
</dbReference>
<evidence type="ECO:0000256" key="5">
    <source>
        <dbReference type="ARBA" id="ARBA00022840"/>
    </source>
</evidence>
<feature type="domain" description="ABC transmembrane type-1" evidence="10">
    <location>
        <begin position="27"/>
        <end position="302"/>
    </location>
</feature>
<dbReference type="Gene3D" id="3.40.50.300">
    <property type="entry name" value="P-loop containing nucleotide triphosphate hydrolases"/>
    <property type="match status" value="1"/>
</dbReference>
<dbReference type="PROSITE" id="PS50893">
    <property type="entry name" value="ABC_TRANSPORTER_2"/>
    <property type="match status" value="1"/>
</dbReference>
<name>A0A5B8J7D7_9MOLU</name>